<dbReference type="InterPro" id="IPR011701">
    <property type="entry name" value="MFS"/>
</dbReference>
<feature type="transmembrane region" description="Helical" evidence="6">
    <location>
        <begin position="318"/>
        <end position="336"/>
    </location>
</feature>
<feature type="domain" description="Major facilitator superfamily (MFS) profile" evidence="7">
    <location>
        <begin position="24"/>
        <end position="432"/>
    </location>
</feature>
<evidence type="ECO:0000313" key="9">
    <source>
        <dbReference type="Proteomes" id="UP000320216"/>
    </source>
</evidence>
<feature type="transmembrane region" description="Helical" evidence="6">
    <location>
        <begin position="253"/>
        <end position="279"/>
    </location>
</feature>
<dbReference type="Proteomes" id="UP000320216">
    <property type="component" value="Chromosome"/>
</dbReference>
<evidence type="ECO:0000256" key="3">
    <source>
        <dbReference type="ARBA" id="ARBA00022692"/>
    </source>
</evidence>
<dbReference type="RefSeq" id="WP_146320069.1">
    <property type="nucleotide sequence ID" value="NZ_CP042305.1"/>
</dbReference>
<feature type="transmembrane region" description="Helical" evidence="6">
    <location>
        <begin position="291"/>
        <end position="311"/>
    </location>
</feature>
<evidence type="ECO:0000256" key="2">
    <source>
        <dbReference type="ARBA" id="ARBA00022475"/>
    </source>
</evidence>
<sequence>MSSSDAGAPGRAQGPASPPFPWVAMLALAAAAFLAVTSESLPTGLLPEIANGLHATTPQTGMLVSVYAFTVVIAATPLTALTRRVPRRLLVVIVIIVIGIGSLLMAIAPNYGVAVIARIIGGSAHGVFWAVTGAYAGRIVAPQQIARAVAITSGGVSIALILGSPLATILGHAAGWRVAFAVIGCLLVVGAFAIGAILPRSENPPLVTGAVPAVTGGIATVTGGITTVTSGDDAGGVRSARGMRGSDASIRPVMLICVLTGVITLGNFTLNAYVAPYIAEAMGLGTGAVGPLLSVGGVMGAVSVVLVGAWFGKKPIRSLVIGLVLTAAGVLLLALVPGMPPFAIAAFALWALAFGILPPLLQTEMLHATSSRFRDTASAIYTTAFNVGIGGGAVVGGAVYAAWGIGAVPWVAFGILIVSMVFFAVTVRSWSRPDGDRRVRRGAEPA</sequence>
<feature type="transmembrane region" description="Helical" evidence="6">
    <location>
        <begin position="61"/>
        <end position="82"/>
    </location>
</feature>
<name>A0A5B8M3T5_9MICO</name>
<proteinExistence type="predicted"/>
<dbReference type="InterPro" id="IPR020846">
    <property type="entry name" value="MFS_dom"/>
</dbReference>
<keyword evidence="9" id="KW-1185">Reference proteome</keyword>
<dbReference type="GO" id="GO:0022857">
    <property type="term" value="F:transmembrane transporter activity"/>
    <property type="evidence" value="ECO:0007669"/>
    <property type="project" value="InterPro"/>
</dbReference>
<evidence type="ECO:0000256" key="6">
    <source>
        <dbReference type="SAM" id="Phobius"/>
    </source>
</evidence>
<dbReference type="KEGG" id="huw:FPZ11_08670"/>
<reference evidence="8 9" key="1">
    <citation type="submission" date="2019-07" db="EMBL/GenBank/DDBJ databases">
        <title>Full genome sequence of Humibacter sp. WJ7-1.</title>
        <authorList>
            <person name="Im W.-T."/>
        </authorList>
    </citation>
    <scope>NUCLEOTIDE SEQUENCE [LARGE SCALE GENOMIC DNA]</scope>
    <source>
        <strain evidence="8 9">WJ7-1</strain>
    </source>
</reference>
<dbReference type="EMBL" id="CP042305">
    <property type="protein sequence ID" value="QDZ14821.1"/>
    <property type="molecule type" value="Genomic_DNA"/>
</dbReference>
<gene>
    <name evidence="8" type="ORF">FPZ11_08670</name>
</gene>
<keyword evidence="3 6" id="KW-0812">Transmembrane</keyword>
<feature type="transmembrane region" description="Helical" evidence="6">
    <location>
        <begin position="381"/>
        <end position="403"/>
    </location>
</feature>
<evidence type="ECO:0000259" key="7">
    <source>
        <dbReference type="PROSITE" id="PS50850"/>
    </source>
</evidence>
<feature type="transmembrane region" description="Helical" evidence="6">
    <location>
        <begin position="176"/>
        <end position="198"/>
    </location>
</feature>
<dbReference type="PANTHER" id="PTHR43124">
    <property type="entry name" value="PURINE EFFLUX PUMP PBUE"/>
    <property type="match status" value="1"/>
</dbReference>
<evidence type="ECO:0000313" key="8">
    <source>
        <dbReference type="EMBL" id="QDZ14821.1"/>
    </source>
</evidence>
<comment type="subcellular location">
    <subcellularLocation>
        <location evidence="1">Cell membrane</location>
        <topology evidence="1">Multi-pass membrane protein</topology>
    </subcellularLocation>
</comment>
<feature type="transmembrane region" description="Helical" evidence="6">
    <location>
        <begin position="115"/>
        <end position="136"/>
    </location>
</feature>
<feature type="transmembrane region" description="Helical" evidence="6">
    <location>
        <begin position="342"/>
        <end position="361"/>
    </location>
</feature>
<dbReference type="PROSITE" id="PS50850">
    <property type="entry name" value="MFS"/>
    <property type="match status" value="1"/>
</dbReference>
<organism evidence="8 9">
    <name type="scientific">Humibacter ginsenosidimutans</name>
    <dbReference type="NCBI Taxonomy" id="2599293"/>
    <lineage>
        <taxon>Bacteria</taxon>
        <taxon>Bacillati</taxon>
        <taxon>Actinomycetota</taxon>
        <taxon>Actinomycetes</taxon>
        <taxon>Micrococcales</taxon>
        <taxon>Microbacteriaceae</taxon>
        <taxon>Humibacter</taxon>
    </lineage>
</organism>
<keyword evidence="5 6" id="KW-0472">Membrane</keyword>
<feature type="transmembrane region" description="Helical" evidence="6">
    <location>
        <begin position="148"/>
        <end position="170"/>
    </location>
</feature>
<evidence type="ECO:0000256" key="4">
    <source>
        <dbReference type="ARBA" id="ARBA00022989"/>
    </source>
</evidence>
<accession>A0A5B8M3T5</accession>
<feature type="transmembrane region" description="Helical" evidence="6">
    <location>
        <begin position="20"/>
        <end position="41"/>
    </location>
</feature>
<feature type="transmembrane region" description="Helical" evidence="6">
    <location>
        <begin position="409"/>
        <end position="431"/>
    </location>
</feature>
<evidence type="ECO:0000256" key="1">
    <source>
        <dbReference type="ARBA" id="ARBA00004651"/>
    </source>
</evidence>
<keyword evidence="4 6" id="KW-1133">Transmembrane helix</keyword>
<dbReference type="OrthoDB" id="2810795at2"/>
<dbReference type="InterPro" id="IPR050189">
    <property type="entry name" value="MFS_Efflux_Transporters"/>
</dbReference>
<feature type="transmembrane region" description="Helical" evidence="6">
    <location>
        <begin position="89"/>
        <end position="109"/>
    </location>
</feature>
<dbReference type="Pfam" id="PF07690">
    <property type="entry name" value="MFS_1"/>
    <property type="match status" value="1"/>
</dbReference>
<dbReference type="AlphaFoldDB" id="A0A5B8M3T5"/>
<dbReference type="GO" id="GO:0005886">
    <property type="term" value="C:plasma membrane"/>
    <property type="evidence" value="ECO:0007669"/>
    <property type="project" value="UniProtKB-SubCell"/>
</dbReference>
<protein>
    <submittedName>
        <fullName evidence="8">MFS transporter</fullName>
    </submittedName>
</protein>
<dbReference type="CDD" id="cd17324">
    <property type="entry name" value="MFS_NepI_like"/>
    <property type="match status" value="1"/>
</dbReference>
<dbReference type="PANTHER" id="PTHR43124:SF3">
    <property type="entry name" value="CHLORAMPHENICOL EFFLUX PUMP RV0191"/>
    <property type="match status" value="1"/>
</dbReference>
<evidence type="ECO:0000256" key="5">
    <source>
        <dbReference type="ARBA" id="ARBA00023136"/>
    </source>
</evidence>
<dbReference type="InterPro" id="IPR036259">
    <property type="entry name" value="MFS_trans_sf"/>
</dbReference>
<dbReference type="Gene3D" id="1.20.1250.20">
    <property type="entry name" value="MFS general substrate transporter like domains"/>
    <property type="match status" value="1"/>
</dbReference>
<dbReference type="SUPFAM" id="SSF103473">
    <property type="entry name" value="MFS general substrate transporter"/>
    <property type="match status" value="1"/>
</dbReference>
<keyword evidence="2" id="KW-1003">Cell membrane</keyword>